<dbReference type="AlphaFoldDB" id="A0A6N1CEX2"/>
<evidence type="ECO:0000313" key="2">
    <source>
        <dbReference type="Proteomes" id="UP000509545"/>
    </source>
</evidence>
<dbReference type="EMBL" id="CP048810">
    <property type="protein sequence ID" value="QKS83334.1"/>
    <property type="molecule type" value="Genomic_DNA"/>
</dbReference>
<keyword evidence="2" id="KW-1185">Reference proteome</keyword>
<evidence type="ECO:0000313" key="1">
    <source>
        <dbReference type="EMBL" id="QKS83334.1"/>
    </source>
</evidence>
<gene>
    <name evidence="1" type="ORF">GN234_15865</name>
</gene>
<proteinExistence type="predicted"/>
<reference evidence="1 2" key="1">
    <citation type="submission" date="2020-02" db="EMBL/GenBank/DDBJ databases">
        <authorList>
            <person name="Liang J."/>
        </authorList>
    </citation>
    <scope>NUCLEOTIDE SEQUENCE [LARGE SCALE GENOMIC DNA]</scope>
    <source>
        <strain evidence="1 2">L22-9</strain>
    </source>
</reference>
<dbReference type="Pfam" id="PF05488">
    <property type="entry name" value="PAAR_motif"/>
    <property type="match status" value="1"/>
</dbReference>
<dbReference type="KEGG" id="pbz:GN234_15865"/>
<dbReference type="CDD" id="cd14744">
    <property type="entry name" value="PAAR_CT_2"/>
    <property type="match status" value="1"/>
</dbReference>
<name>A0A6N1CEX2_9PSED</name>
<protein>
    <submittedName>
        <fullName evidence="1">PAAR domain-containing protein</fullName>
    </submittedName>
</protein>
<accession>A0A6N1CEX2</accession>
<sequence length="91" mass="9843">MREGYFIGLGDKTTCGGKVLEGDSRGNMFGLLHAREGDRVSCGRDGKTYQISGGITHMVSHGRHMAGTLDSHSTCPCKARLIPSVLWATYK</sequence>
<dbReference type="RefSeq" id="WP_116834004.1">
    <property type="nucleotide sequence ID" value="NZ_CP048810.1"/>
</dbReference>
<dbReference type="InterPro" id="IPR008727">
    <property type="entry name" value="PAAR_motif"/>
</dbReference>
<dbReference type="Proteomes" id="UP000509545">
    <property type="component" value="Chromosome"/>
</dbReference>
<organism evidence="1 2">
    <name type="scientific">Pseudomonas bijieensis</name>
    <dbReference type="NCBI Taxonomy" id="2681983"/>
    <lineage>
        <taxon>Bacteria</taxon>
        <taxon>Pseudomonadati</taxon>
        <taxon>Pseudomonadota</taxon>
        <taxon>Gammaproteobacteria</taxon>
        <taxon>Pseudomonadales</taxon>
        <taxon>Pseudomonadaceae</taxon>
        <taxon>Pseudomonas</taxon>
    </lineage>
</organism>